<organism evidence="1 2">
    <name type="scientific">Cyanobium gracile UHCC 0139</name>
    <dbReference type="NCBI Taxonomy" id="3110308"/>
    <lineage>
        <taxon>Bacteria</taxon>
        <taxon>Bacillati</taxon>
        <taxon>Cyanobacteriota</taxon>
        <taxon>Cyanophyceae</taxon>
        <taxon>Synechococcales</taxon>
        <taxon>Prochlorococcaceae</taxon>
        <taxon>Cyanobium</taxon>
    </lineage>
</organism>
<dbReference type="Pfam" id="PF04365">
    <property type="entry name" value="BrnT_toxin"/>
    <property type="match status" value="1"/>
</dbReference>
<dbReference type="Proteomes" id="UP001304461">
    <property type="component" value="Unassembled WGS sequence"/>
</dbReference>
<keyword evidence="2" id="KW-1185">Reference proteome</keyword>
<dbReference type="Gene3D" id="3.10.450.530">
    <property type="entry name" value="Ribonuclease toxin, BrnT, of type II toxin-antitoxin system"/>
    <property type="match status" value="1"/>
</dbReference>
<accession>A0ABU5RVI9</accession>
<dbReference type="RefSeq" id="WP_323305790.1">
    <property type="nucleotide sequence ID" value="NZ_JAYGHX010000006.1"/>
</dbReference>
<comment type="caution">
    <text evidence="1">The sequence shown here is derived from an EMBL/GenBank/DDBJ whole genome shotgun (WGS) entry which is preliminary data.</text>
</comment>
<proteinExistence type="predicted"/>
<name>A0ABU5RVI9_9CYAN</name>
<dbReference type="EMBL" id="JAYGHX010000006">
    <property type="protein sequence ID" value="MEA5391803.1"/>
    <property type="molecule type" value="Genomic_DNA"/>
</dbReference>
<protein>
    <submittedName>
        <fullName evidence="1">BrnT family toxin</fullName>
    </submittedName>
</protein>
<dbReference type="InterPro" id="IPR007460">
    <property type="entry name" value="BrnT_toxin"/>
</dbReference>
<evidence type="ECO:0000313" key="2">
    <source>
        <dbReference type="Proteomes" id="UP001304461"/>
    </source>
</evidence>
<reference evidence="1 2" key="1">
    <citation type="submission" date="2023-12" db="EMBL/GenBank/DDBJ databases">
        <title>Baltic Sea Cyanobacteria.</title>
        <authorList>
            <person name="Delbaje E."/>
            <person name="Fewer D.P."/>
            <person name="Shishido T.K."/>
        </authorList>
    </citation>
    <scope>NUCLEOTIDE SEQUENCE [LARGE SCALE GENOMIC DNA]</scope>
    <source>
        <strain evidence="1 2">UHCC 0139</strain>
    </source>
</reference>
<dbReference type="InterPro" id="IPR038573">
    <property type="entry name" value="BrnT_sf"/>
</dbReference>
<evidence type="ECO:0000313" key="1">
    <source>
        <dbReference type="EMBL" id="MEA5391803.1"/>
    </source>
</evidence>
<gene>
    <name evidence="1" type="ORF">VB738_11105</name>
</gene>
<sequence>MEFAFDPVKSDSNLAKHGIDFLAAQQLWNDSELLEVPARTTGEPRFLVIGRIGLKHWSDVITYRDRRIRLISVRRSRPEEVELYEQF</sequence>